<dbReference type="RefSeq" id="WP_129671837.1">
    <property type="nucleotide sequence ID" value="NZ_SIJK02000063.1"/>
</dbReference>
<keyword evidence="2" id="KW-1185">Reference proteome</keyword>
<proteinExistence type="predicted"/>
<reference evidence="1 2" key="1">
    <citation type="submission" date="2021-03" db="EMBL/GenBank/DDBJ databases">
        <authorList>
            <person name="Grouzdev D.S."/>
        </authorList>
    </citation>
    <scope>NUCLEOTIDE SEQUENCE [LARGE SCALE GENOMIC DNA]</scope>
    <source>
        <strain evidence="1 2">M50-1</strain>
    </source>
</reference>
<comment type="caution">
    <text evidence="1">The sequence shown here is derived from an EMBL/GenBank/DDBJ whole genome shotgun (WGS) entry which is preliminary data.</text>
</comment>
<protein>
    <recommendedName>
        <fullName evidence="3">Transcriptional regulator</fullName>
    </recommendedName>
</protein>
<name>A0ABS4DFT3_9CHLR</name>
<dbReference type="Proteomes" id="UP001193081">
    <property type="component" value="Unassembled WGS sequence"/>
</dbReference>
<evidence type="ECO:0000313" key="2">
    <source>
        <dbReference type="Proteomes" id="UP001193081"/>
    </source>
</evidence>
<dbReference type="EMBL" id="SIJK02000063">
    <property type="protein sequence ID" value="MBP1468306.1"/>
    <property type="molecule type" value="Genomic_DNA"/>
</dbReference>
<sequence length="76" mass="8430">MTTSELITVEQVWPQVAPFLFVPQTVQDYDRLVAILDALIDVVGEDEGHPLASLMDIVGVVVEHYEAVHVPELDTD</sequence>
<gene>
    <name evidence="1" type="ORF">EYB53_021525</name>
</gene>
<accession>A0ABS4DFT3</accession>
<evidence type="ECO:0000313" key="1">
    <source>
        <dbReference type="EMBL" id="MBP1468306.1"/>
    </source>
</evidence>
<evidence type="ECO:0008006" key="3">
    <source>
        <dbReference type="Google" id="ProtNLM"/>
    </source>
</evidence>
<organism evidence="1 2">
    <name type="scientific">Candidatus Chloroploca mongolica</name>
    <dbReference type="NCBI Taxonomy" id="2528176"/>
    <lineage>
        <taxon>Bacteria</taxon>
        <taxon>Bacillati</taxon>
        <taxon>Chloroflexota</taxon>
        <taxon>Chloroflexia</taxon>
        <taxon>Chloroflexales</taxon>
        <taxon>Chloroflexineae</taxon>
        <taxon>Oscillochloridaceae</taxon>
        <taxon>Candidatus Chloroploca</taxon>
    </lineage>
</organism>